<keyword evidence="2" id="KW-1185">Reference proteome</keyword>
<dbReference type="EMBL" id="CP018839">
    <property type="protein sequence ID" value="APR04078.1"/>
    <property type="molecule type" value="Genomic_DNA"/>
</dbReference>
<dbReference type="RefSeq" id="WP_075147613.1">
    <property type="nucleotide sequence ID" value="NZ_CP018839.1"/>
</dbReference>
<proteinExistence type="predicted"/>
<dbReference type="OrthoDB" id="8527530at2"/>
<evidence type="ECO:0000313" key="2">
    <source>
        <dbReference type="Proteomes" id="UP000185739"/>
    </source>
</evidence>
<dbReference type="STRING" id="96773.Tchl_1219"/>
<name>A0A1H5SXW6_9RHOO</name>
<accession>A0A1H5SXW6</accession>
<evidence type="ECO:0000313" key="1">
    <source>
        <dbReference type="EMBL" id="APR04078.1"/>
    </source>
</evidence>
<organism evidence="1 2">
    <name type="scientific">Thauera chlorobenzoica</name>
    <dbReference type="NCBI Taxonomy" id="96773"/>
    <lineage>
        <taxon>Bacteria</taxon>
        <taxon>Pseudomonadati</taxon>
        <taxon>Pseudomonadota</taxon>
        <taxon>Betaproteobacteria</taxon>
        <taxon>Rhodocyclales</taxon>
        <taxon>Zoogloeaceae</taxon>
        <taxon>Thauera</taxon>
    </lineage>
</organism>
<reference evidence="1 2" key="1">
    <citation type="submission" date="2016-12" db="EMBL/GenBank/DDBJ databases">
        <title>Complete genome sequence of Thauera chlorobenzoica, a Betaproteobacterium degrading haloaromatics anaerobically to CO2 and halides.</title>
        <authorList>
            <person name="Goris T."/>
            <person name="Mergelsberg M."/>
            <person name="Boll M."/>
        </authorList>
    </citation>
    <scope>NUCLEOTIDE SEQUENCE [LARGE SCALE GENOMIC DNA]</scope>
    <source>
        <strain evidence="1 2">3CB1</strain>
    </source>
</reference>
<dbReference type="KEGG" id="tcl:Tchl_1219"/>
<dbReference type="Proteomes" id="UP000185739">
    <property type="component" value="Chromosome"/>
</dbReference>
<gene>
    <name evidence="1" type="ORF">Tchl_1219</name>
</gene>
<protein>
    <submittedName>
        <fullName evidence="1">Uncharacterized protein</fullName>
    </submittedName>
</protein>
<sequence length="150" mass="16103">MKTAFLRSSLLSVLIAGSVLQAHAAPDEPSSLPQETCTSVRHETDAVSAHLRAAQADPAGQAVASADEAQLALELGAHLDALRANLPAQRTQRAQASLLLSDMRDALSLMRNATHVDARRLAVRRLEEDHRLYNVLLKTLGCAAPRPTDL</sequence>
<dbReference type="AlphaFoldDB" id="A0A1H5SXW6"/>